<evidence type="ECO:0000313" key="3">
    <source>
        <dbReference type="Proteomes" id="UP000299102"/>
    </source>
</evidence>
<comment type="caution">
    <text evidence="2">The sequence shown here is derived from an EMBL/GenBank/DDBJ whole genome shotgun (WGS) entry which is preliminary data.</text>
</comment>
<protein>
    <submittedName>
        <fullName evidence="2">Uncharacterized protein</fullName>
    </submittedName>
</protein>
<gene>
    <name evidence="2" type="ORF">EVAR_99862_1</name>
</gene>
<reference evidence="2 3" key="1">
    <citation type="journal article" date="2019" name="Commun. Biol.">
        <title>The bagworm genome reveals a unique fibroin gene that provides high tensile strength.</title>
        <authorList>
            <person name="Kono N."/>
            <person name="Nakamura H."/>
            <person name="Ohtoshi R."/>
            <person name="Tomita M."/>
            <person name="Numata K."/>
            <person name="Arakawa K."/>
        </authorList>
    </citation>
    <scope>NUCLEOTIDE SEQUENCE [LARGE SCALE GENOMIC DNA]</scope>
</reference>
<name>A0A4C1ZEB6_EUMVA</name>
<dbReference type="AlphaFoldDB" id="A0A4C1ZEB6"/>
<accession>A0A4C1ZEB6</accession>
<feature type="region of interest" description="Disordered" evidence="1">
    <location>
        <begin position="34"/>
        <end position="54"/>
    </location>
</feature>
<organism evidence="2 3">
    <name type="scientific">Eumeta variegata</name>
    <name type="common">Bagworm moth</name>
    <name type="synonym">Eumeta japonica</name>
    <dbReference type="NCBI Taxonomy" id="151549"/>
    <lineage>
        <taxon>Eukaryota</taxon>
        <taxon>Metazoa</taxon>
        <taxon>Ecdysozoa</taxon>
        <taxon>Arthropoda</taxon>
        <taxon>Hexapoda</taxon>
        <taxon>Insecta</taxon>
        <taxon>Pterygota</taxon>
        <taxon>Neoptera</taxon>
        <taxon>Endopterygota</taxon>
        <taxon>Lepidoptera</taxon>
        <taxon>Glossata</taxon>
        <taxon>Ditrysia</taxon>
        <taxon>Tineoidea</taxon>
        <taxon>Psychidae</taxon>
        <taxon>Oiketicinae</taxon>
        <taxon>Eumeta</taxon>
    </lineage>
</organism>
<sequence length="79" mass="8800">MTVRLGKFSHISSGAVGARARLRKVYRELANRPNKLGRLDGSDRNTLDDDKRGVSPADAFHSFGIEELRLKCDFQSTHG</sequence>
<feature type="compositionally biased region" description="Basic and acidic residues" evidence="1">
    <location>
        <begin position="37"/>
        <end position="53"/>
    </location>
</feature>
<dbReference type="Proteomes" id="UP000299102">
    <property type="component" value="Unassembled WGS sequence"/>
</dbReference>
<dbReference type="EMBL" id="BGZK01001837">
    <property type="protein sequence ID" value="GBP87131.1"/>
    <property type="molecule type" value="Genomic_DNA"/>
</dbReference>
<keyword evidence="3" id="KW-1185">Reference proteome</keyword>
<evidence type="ECO:0000256" key="1">
    <source>
        <dbReference type="SAM" id="MobiDB-lite"/>
    </source>
</evidence>
<proteinExistence type="predicted"/>
<evidence type="ECO:0000313" key="2">
    <source>
        <dbReference type="EMBL" id="GBP87131.1"/>
    </source>
</evidence>